<dbReference type="GeneID" id="109255114"/>
<dbReference type="Proteomes" id="UP001165780">
    <property type="component" value="Unplaced"/>
</dbReference>
<evidence type="ECO:0000313" key="2">
    <source>
        <dbReference type="Proteomes" id="UP001165780"/>
    </source>
</evidence>
<accession>A0A9W2UQS6</accession>
<protein>
    <submittedName>
        <fullName evidence="3">Tax1-binding protein 3 isoform X1</fullName>
    </submittedName>
</protein>
<feature type="region of interest" description="Disordered" evidence="1">
    <location>
        <begin position="67"/>
        <end position="102"/>
    </location>
</feature>
<dbReference type="RefSeq" id="XP_053748543.1">
    <property type="nucleotide sequence ID" value="XM_053892568.1"/>
</dbReference>
<keyword evidence="2" id="KW-1185">Reference proteome</keyword>
<evidence type="ECO:0000313" key="3">
    <source>
        <dbReference type="RefSeq" id="XP_053748543.1"/>
    </source>
</evidence>
<proteinExistence type="predicted"/>
<name>A0A9W2UQS6_PANPR</name>
<dbReference type="CTD" id="30851"/>
<evidence type="ECO:0000256" key="1">
    <source>
        <dbReference type="SAM" id="MobiDB-lite"/>
    </source>
</evidence>
<sequence length="126" mass="13567">MSYIPGQPVTAVVVSALAGSSSSWLVPTLQIARQQRWLGPKRLLKTLNRGRTPHVTAAASDSFLREGLRRKSPAVGIPGERPLPRPESPAEQPRGAGTGPDVRPSAFWTLAWVAPGTPKCFFRVTS</sequence>
<gene>
    <name evidence="3" type="primary">TAX1BP3</name>
</gene>
<organism evidence="2 3">
    <name type="scientific">Panthera pardus</name>
    <name type="common">Leopard</name>
    <name type="synonym">Felis pardus</name>
    <dbReference type="NCBI Taxonomy" id="9691"/>
    <lineage>
        <taxon>Eukaryota</taxon>
        <taxon>Metazoa</taxon>
        <taxon>Chordata</taxon>
        <taxon>Craniata</taxon>
        <taxon>Vertebrata</taxon>
        <taxon>Euteleostomi</taxon>
        <taxon>Mammalia</taxon>
        <taxon>Eutheria</taxon>
        <taxon>Laurasiatheria</taxon>
        <taxon>Carnivora</taxon>
        <taxon>Feliformia</taxon>
        <taxon>Felidae</taxon>
        <taxon>Pantherinae</taxon>
        <taxon>Panthera</taxon>
    </lineage>
</organism>
<dbReference type="AlphaFoldDB" id="A0A9W2UQS6"/>
<reference evidence="3" key="1">
    <citation type="submission" date="2025-08" db="UniProtKB">
        <authorList>
            <consortium name="RefSeq"/>
        </authorList>
    </citation>
    <scope>IDENTIFICATION</scope>
    <source>
        <tissue evidence="3">Whole blood</tissue>
    </source>
</reference>